<sequence>MMENSSSPKHDIDENHSRKNEINSSSNRNPRRSHASTSLNQRLSVNKSGANSVKFKPGMFRQAVPQMPLALACFCFVLNLILPGTGTLITAFAVFCCGKHGYEKNIVACLYNLLAAILQSATIFLLVGWIWSVRWAILQSATIFLLVGWIWSVRWGILFIQLAGNKNVMTQPIPFYVRRQSSVETHTQPFMTHMLAPRVPPLLEDTNEFEGV</sequence>
<reference evidence="7" key="1">
    <citation type="submission" date="2021-02" db="EMBL/GenBank/DDBJ databases">
        <authorList>
            <person name="Nowell W R."/>
        </authorList>
    </citation>
    <scope>NUCLEOTIDE SEQUENCE</scope>
</reference>
<dbReference type="OrthoDB" id="361532at2759"/>
<dbReference type="Pfam" id="PF15795">
    <property type="entry name" value="Spec3"/>
    <property type="match status" value="1"/>
</dbReference>
<dbReference type="EMBL" id="CAJNOW010020221">
    <property type="protein sequence ID" value="CAF1678091.1"/>
    <property type="molecule type" value="Genomic_DNA"/>
</dbReference>
<comment type="caution">
    <text evidence="7">The sequence shown here is derived from an EMBL/GenBank/DDBJ whole genome shotgun (WGS) entry which is preliminary data.</text>
</comment>
<evidence type="ECO:0000256" key="4">
    <source>
        <dbReference type="ARBA" id="ARBA00023136"/>
    </source>
</evidence>
<keyword evidence="2 6" id="KW-0812">Transmembrane</keyword>
<dbReference type="InterPro" id="IPR026673">
    <property type="entry name" value="SPEC3/Stum"/>
</dbReference>
<evidence type="ECO:0000256" key="6">
    <source>
        <dbReference type="SAM" id="Phobius"/>
    </source>
</evidence>
<proteinExistence type="predicted"/>
<dbReference type="AlphaFoldDB" id="A0A816GRG2"/>
<keyword evidence="3 6" id="KW-1133">Transmembrane helix</keyword>
<name>A0A816GRG2_9BILA</name>
<comment type="subcellular location">
    <subcellularLocation>
        <location evidence="1">Membrane</location>
        <topology evidence="1">Multi-pass membrane protein</topology>
    </subcellularLocation>
</comment>
<feature type="transmembrane region" description="Helical" evidence="6">
    <location>
        <begin position="109"/>
        <end position="131"/>
    </location>
</feature>
<gene>
    <name evidence="7" type="ORF">KQP761_LOCUS35878</name>
</gene>
<evidence type="ECO:0000313" key="7">
    <source>
        <dbReference type="EMBL" id="CAF1678091.1"/>
    </source>
</evidence>
<feature type="compositionally biased region" description="Basic and acidic residues" evidence="5">
    <location>
        <begin position="8"/>
        <end position="21"/>
    </location>
</feature>
<dbReference type="GO" id="GO:0016020">
    <property type="term" value="C:membrane"/>
    <property type="evidence" value="ECO:0007669"/>
    <property type="project" value="UniProtKB-SubCell"/>
</dbReference>
<evidence type="ECO:0000256" key="1">
    <source>
        <dbReference type="ARBA" id="ARBA00004141"/>
    </source>
</evidence>
<evidence type="ECO:0000313" key="8">
    <source>
        <dbReference type="Proteomes" id="UP000663834"/>
    </source>
</evidence>
<keyword evidence="4 6" id="KW-0472">Membrane</keyword>
<accession>A0A816GRG2</accession>
<evidence type="ECO:0008006" key="9">
    <source>
        <dbReference type="Google" id="ProtNLM"/>
    </source>
</evidence>
<evidence type="ECO:0000256" key="3">
    <source>
        <dbReference type="ARBA" id="ARBA00022989"/>
    </source>
</evidence>
<dbReference type="Proteomes" id="UP000663834">
    <property type="component" value="Unassembled WGS sequence"/>
</dbReference>
<feature type="region of interest" description="Disordered" evidence="5">
    <location>
        <begin position="1"/>
        <end position="40"/>
    </location>
</feature>
<protein>
    <recommendedName>
        <fullName evidence="9">Protein SPEC3</fullName>
    </recommendedName>
</protein>
<evidence type="ECO:0000256" key="2">
    <source>
        <dbReference type="ARBA" id="ARBA00022692"/>
    </source>
</evidence>
<dbReference type="PANTHER" id="PTHR21676:SF6">
    <property type="entry name" value="PROTEIN STUM"/>
    <property type="match status" value="1"/>
</dbReference>
<dbReference type="PANTHER" id="PTHR21676">
    <property type="entry name" value="PROTEIN STUM"/>
    <property type="match status" value="1"/>
</dbReference>
<organism evidence="7 8">
    <name type="scientific">Rotaria magnacalcarata</name>
    <dbReference type="NCBI Taxonomy" id="392030"/>
    <lineage>
        <taxon>Eukaryota</taxon>
        <taxon>Metazoa</taxon>
        <taxon>Spiralia</taxon>
        <taxon>Gnathifera</taxon>
        <taxon>Rotifera</taxon>
        <taxon>Eurotatoria</taxon>
        <taxon>Bdelloidea</taxon>
        <taxon>Philodinida</taxon>
        <taxon>Philodinidae</taxon>
        <taxon>Rotaria</taxon>
    </lineage>
</organism>
<feature type="transmembrane region" description="Helical" evidence="6">
    <location>
        <begin position="137"/>
        <end position="160"/>
    </location>
</feature>
<evidence type="ECO:0000256" key="5">
    <source>
        <dbReference type="SAM" id="MobiDB-lite"/>
    </source>
</evidence>
<feature type="transmembrane region" description="Helical" evidence="6">
    <location>
        <begin position="69"/>
        <end position="97"/>
    </location>
</feature>